<evidence type="ECO:0000313" key="9">
    <source>
        <dbReference type="EMBL" id="TGE37360.1"/>
    </source>
</evidence>
<dbReference type="GO" id="GO:0051539">
    <property type="term" value="F:4 iron, 4 sulfur cluster binding"/>
    <property type="evidence" value="ECO:0007669"/>
    <property type="project" value="UniProtKB-KW"/>
</dbReference>
<feature type="transmembrane region" description="Helical" evidence="7">
    <location>
        <begin position="85"/>
        <end position="106"/>
    </location>
</feature>
<dbReference type="PROSITE" id="PS00198">
    <property type="entry name" value="4FE4S_FER_1"/>
    <property type="match status" value="1"/>
</dbReference>
<accession>A0A4Z0R3J9</accession>
<dbReference type="SUPFAM" id="SSF54862">
    <property type="entry name" value="4Fe-4S ferredoxins"/>
    <property type="match status" value="1"/>
</dbReference>
<reference evidence="9 10" key="1">
    <citation type="submission" date="2019-03" db="EMBL/GenBank/DDBJ databases">
        <title>Draft Genome Sequence of Desulfosporosinus fructosivorans Strain 63.6F, Isolated from Marine Sediment in the Baltic Sea.</title>
        <authorList>
            <person name="Hausmann B."/>
            <person name="Vandieken V."/>
            <person name="Pjevac P."/>
            <person name="Schreck K."/>
            <person name="Herbold C.W."/>
            <person name="Loy A."/>
        </authorList>
    </citation>
    <scope>NUCLEOTIDE SEQUENCE [LARGE SCALE GENOMIC DNA]</scope>
    <source>
        <strain evidence="9 10">63.6F</strain>
    </source>
</reference>
<dbReference type="InterPro" id="IPR017896">
    <property type="entry name" value="4Fe4S_Fe-S-bd"/>
</dbReference>
<evidence type="ECO:0000313" key="10">
    <source>
        <dbReference type="Proteomes" id="UP000298460"/>
    </source>
</evidence>
<sequence>MIVTANISAVLLTILFVLSVFCGRFFCGRICPFGLLQDLLNKIPFPKKIRSFKGDKHLRYMKYVLLMLMVAANLFGYSTTSMNEAHTFNAGLASGWAMFALLCIVISRPLCKYLCPVGPILGWCNLLPFGEYKVNQESCTKCGVCLDVCKMDIEPYKTPNHIECIRCGKCKKNCPSKAITSGFLKK</sequence>
<evidence type="ECO:0000256" key="1">
    <source>
        <dbReference type="ARBA" id="ARBA00022448"/>
    </source>
</evidence>
<feature type="domain" description="4Fe-4S ferredoxin-type" evidence="8">
    <location>
        <begin position="160"/>
        <end position="184"/>
    </location>
</feature>
<dbReference type="GO" id="GO:0005886">
    <property type="term" value="C:plasma membrane"/>
    <property type="evidence" value="ECO:0007669"/>
    <property type="project" value="TreeGrafter"/>
</dbReference>
<feature type="transmembrane region" description="Helical" evidence="7">
    <location>
        <begin position="6"/>
        <end position="27"/>
    </location>
</feature>
<gene>
    <name evidence="9" type="ORF">E4K67_16110</name>
</gene>
<evidence type="ECO:0000256" key="4">
    <source>
        <dbReference type="ARBA" id="ARBA00022982"/>
    </source>
</evidence>
<keyword evidence="5" id="KW-0408">Iron</keyword>
<keyword evidence="7" id="KW-0812">Transmembrane</keyword>
<keyword evidence="7" id="KW-1133">Transmembrane helix</keyword>
<dbReference type="InterPro" id="IPR051684">
    <property type="entry name" value="Electron_Trans/Redox"/>
</dbReference>
<dbReference type="PROSITE" id="PS51379">
    <property type="entry name" value="4FE4S_FER_2"/>
    <property type="match status" value="2"/>
</dbReference>
<keyword evidence="2" id="KW-0004">4Fe-4S</keyword>
<evidence type="ECO:0000259" key="8">
    <source>
        <dbReference type="PROSITE" id="PS51379"/>
    </source>
</evidence>
<keyword evidence="7" id="KW-0472">Membrane</keyword>
<protein>
    <submittedName>
        <fullName evidence="9">4Fe-4S binding protein</fullName>
    </submittedName>
</protein>
<dbReference type="EMBL" id="SPQQ01000005">
    <property type="protein sequence ID" value="TGE37360.1"/>
    <property type="molecule type" value="Genomic_DNA"/>
</dbReference>
<evidence type="ECO:0000256" key="3">
    <source>
        <dbReference type="ARBA" id="ARBA00022723"/>
    </source>
</evidence>
<dbReference type="Proteomes" id="UP000298460">
    <property type="component" value="Unassembled WGS sequence"/>
</dbReference>
<organism evidence="9 10">
    <name type="scientific">Desulfosporosinus fructosivorans</name>
    <dbReference type="NCBI Taxonomy" id="2018669"/>
    <lineage>
        <taxon>Bacteria</taxon>
        <taxon>Bacillati</taxon>
        <taxon>Bacillota</taxon>
        <taxon>Clostridia</taxon>
        <taxon>Eubacteriales</taxon>
        <taxon>Desulfitobacteriaceae</taxon>
        <taxon>Desulfosporosinus</taxon>
    </lineage>
</organism>
<feature type="transmembrane region" description="Helical" evidence="7">
    <location>
        <begin position="60"/>
        <end position="79"/>
    </location>
</feature>
<keyword evidence="3" id="KW-0479">Metal-binding</keyword>
<keyword evidence="1" id="KW-0813">Transport</keyword>
<feature type="domain" description="4Fe-4S ferredoxin-type" evidence="8">
    <location>
        <begin position="130"/>
        <end position="159"/>
    </location>
</feature>
<dbReference type="InterPro" id="IPR017900">
    <property type="entry name" value="4Fe4S_Fe_S_CS"/>
</dbReference>
<evidence type="ECO:0000256" key="5">
    <source>
        <dbReference type="ARBA" id="ARBA00023004"/>
    </source>
</evidence>
<keyword evidence="6" id="KW-0411">Iron-sulfur</keyword>
<proteinExistence type="predicted"/>
<dbReference type="Gene3D" id="3.30.70.20">
    <property type="match status" value="1"/>
</dbReference>
<evidence type="ECO:0000256" key="7">
    <source>
        <dbReference type="SAM" id="Phobius"/>
    </source>
</evidence>
<keyword evidence="10" id="KW-1185">Reference proteome</keyword>
<keyword evidence="4" id="KW-0249">Electron transport</keyword>
<dbReference type="GO" id="GO:0046872">
    <property type="term" value="F:metal ion binding"/>
    <property type="evidence" value="ECO:0007669"/>
    <property type="project" value="UniProtKB-KW"/>
</dbReference>
<evidence type="ECO:0000256" key="2">
    <source>
        <dbReference type="ARBA" id="ARBA00022485"/>
    </source>
</evidence>
<dbReference type="PANTHER" id="PTHR30176:SF3">
    <property type="entry name" value="FERREDOXIN-TYPE PROTEIN NAPH"/>
    <property type="match status" value="1"/>
</dbReference>
<dbReference type="PANTHER" id="PTHR30176">
    <property type="entry name" value="FERREDOXIN-TYPE PROTEIN NAPH"/>
    <property type="match status" value="1"/>
</dbReference>
<dbReference type="AlphaFoldDB" id="A0A4Z0R3J9"/>
<dbReference type="Pfam" id="PF12801">
    <property type="entry name" value="Fer4_5"/>
    <property type="match status" value="2"/>
</dbReference>
<name>A0A4Z0R3J9_9FIRM</name>
<comment type="caution">
    <text evidence="9">The sequence shown here is derived from an EMBL/GenBank/DDBJ whole genome shotgun (WGS) entry which is preliminary data.</text>
</comment>
<evidence type="ECO:0000256" key="6">
    <source>
        <dbReference type="ARBA" id="ARBA00023014"/>
    </source>
</evidence>